<keyword evidence="3 6" id="KW-0812">Transmembrane</keyword>
<comment type="caution">
    <text evidence="7">The sequence shown here is derived from an EMBL/GenBank/DDBJ whole genome shotgun (WGS) entry which is preliminary data.</text>
</comment>
<dbReference type="EMBL" id="QFPW01000002">
    <property type="protein sequence ID" value="PZQ51252.1"/>
    <property type="molecule type" value="Genomic_DNA"/>
</dbReference>
<organism evidence="7 8">
    <name type="scientific">Rhodovulum sulfidophilum</name>
    <name type="common">Rhodobacter sulfidophilus</name>
    <dbReference type="NCBI Taxonomy" id="35806"/>
    <lineage>
        <taxon>Bacteria</taxon>
        <taxon>Pseudomonadati</taxon>
        <taxon>Pseudomonadota</taxon>
        <taxon>Alphaproteobacteria</taxon>
        <taxon>Rhodobacterales</taxon>
        <taxon>Paracoccaceae</taxon>
        <taxon>Rhodovulum</taxon>
    </lineage>
</organism>
<dbReference type="PANTHER" id="PTHR30250:SF11">
    <property type="entry name" value="O-ANTIGEN TRANSPORTER-RELATED"/>
    <property type="match status" value="1"/>
</dbReference>
<comment type="subcellular location">
    <subcellularLocation>
        <location evidence="1">Cell membrane</location>
        <topology evidence="1">Multi-pass membrane protein</topology>
    </subcellularLocation>
</comment>
<gene>
    <name evidence="7" type="ORF">DI556_03520</name>
</gene>
<feature type="transmembrane region" description="Helical" evidence="6">
    <location>
        <begin position="96"/>
        <end position="117"/>
    </location>
</feature>
<reference evidence="7 8" key="1">
    <citation type="submission" date="2017-08" db="EMBL/GenBank/DDBJ databases">
        <title>Infants hospitalized years apart are colonized by the same room-sourced microbial strains.</title>
        <authorList>
            <person name="Brooks B."/>
            <person name="Olm M.R."/>
            <person name="Firek B.A."/>
            <person name="Baker R."/>
            <person name="Thomas B.C."/>
            <person name="Morowitz M.J."/>
            <person name="Banfield J.F."/>
        </authorList>
    </citation>
    <scope>NUCLEOTIDE SEQUENCE [LARGE SCALE GENOMIC DNA]</scope>
    <source>
        <strain evidence="7">S2_005_002_R2_34</strain>
    </source>
</reference>
<keyword evidence="2" id="KW-1003">Cell membrane</keyword>
<evidence type="ECO:0000313" key="7">
    <source>
        <dbReference type="EMBL" id="PZQ51252.1"/>
    </source>
</evidence>
<feature type="transmembrane region" description="Helical" evidence="6">
    <location>
        <begin position="123"/>
        <end position="143"/>
    </location>
</feature>
<evidence type="ECO:0000256" key="5">
    <source>
        <dbReference type="ARBA" id="ARBA00023136"/>
    </source>
</evidence>
<feature type="transmembrane region" description="Helical" evidence="6">
    <location>
        <begin position="233"/>
        <end position="255"/>
    </location>
</feature>
<feature type="transmembrane region" description="Helical" evidence="6">
    <location>
        <begin position="261"/>
        <end position="284"/>
    </location>
</feature>
<evidence type="ECO:0000256" key="6">
    <source>
        <dbReference type="SAM" id="Phobius"/>
    </source>
</evidence>
<keyword evidence="5 6" id="KW-0472">Membrane</keyword>
<feature type="transmembrane region" description="Helical" evidence="6">
    <location>
        <begin position="363"/>
        <end position="382"/>
    </location>
</feature>
<evidence type="ECO:0008006" key="9">
    <source>
        <dbReference type="Google" id="ProtNLM"/>
    </source>
</evidence>
<evidence type="ECO:0000256" key="4">
    <source>
        <dbReference type="ARBA" id="ARBA00022989"/>
    </source>
</evidence>
<protein>
    <recommendedName>
        <fullName evidence="9">Polysaccharide biosynthesis protein</fullName>
    </recommendedName>
</protein>
<dbReference type="AlphaFoldDB" id="A0A2W5NCM2"/>
<dbReference type="GO" id="GO:0005886">
    <property type="term" value="C:plasma membrane"/>
    <property type="evidence" value="ECO:0007669"/>
    <property type="project" value="UniProtKB-SubCell"/>
</dbReference>
<evidence type="ECO:0000256" key="2">
    <source>
        <dbReference type="ARBA" id="ARBA00022475"/>
    </source>
</evidence>
<evidence type="ECO:0000256" key="1">
    <source>
        <dbReference type="ARBA" id="ARBA00004651"/>
    </source>
</evidence>
<keyword evidence="4 6" id="KW-1133">Transmembrane helix</keyword>
<proteinExistence type="predicted"/>
<name>A0A2W5NCM2_RHOSU</name>
<accession>A0A2W5NCM2</accession>
<evidence type="ECO:0000256" key="3">
    <source>
        <dbReference type="ARBA" id="ARBA00022692"/>
    </source>
</evidence>
<feature type="transmembrane region" description="Helical" evidence="6">
    <location>
        <begin position="182"/>
        <end position="200"/>
    </location>
</feature>
<feature type="transmembrane region" description="Helical" evidence="6">
    <location>
        <begin position="155"/>
        <end position="176"/>
    </location>
</feature>
<dbReference type="Proteomes" id="UP000249185">
    <property type="component" value="Unassembled WGS sequence"/>
</dbReference>
<feature type="transmembrane region" description="Helical" evidence="6">
    <location>
        <begin position="296"/>
        <end position="319"/>
    </location>
</feature>
<feature type="transmembrane region" description="Helical" evidence="6">
    <location>
        <begin position="331"/>
        <end position="351"/>
    </location>
</feature>
<dbReference type="PANTHER" id="PTHR30250">
    <property type="entry name" value="PST FAMILY PREDICTED COLANIC ACID TRANSPORTER"/>
    <property type="match status" value="1"/>
</dbReference>
<feature type="transmembrane region" description="Helical" evidence="6">
    <location>
        <begin position="388"/>
        <end position="408"/>
    </location>
</feature>
<sequence length="419" mass="42116">MAGPRLAPPRLAGPRFAAPLAVGEQALFALTNLGLQVLLARSVPAEAFGAYTVASTFLFIAAVAHQTCLVEPMVVLGAGPLRDALAPYHARLLRRWSALIGLALLLLGLAAAAGAAWLGASDLARACAAFAVATPAILHLWLLRRIAFALGRVDLSAAATAIYAAATLALSVAALAFGRFGLGAAILAPAAAAAVASAALRARLRWPAAAAPPPDGLVARHLAYGRWALGAEAAAWALTNGPVLLAPLWLGLAAAGELRALGLAFMPLLQIASVASLLLLRRFAGEGVGVATRRRVFLLLGTGGALYTLAATALGPWLLPRLLGPDYALTPALLATAGLGATCLVAAQAFVTALRAETRTASVLAANLAALTVFAGLAPIAAAQGLLGVTLAQTLGAATSLLVAAGLANRRPALAPGRG</sequence>
<evidence type="ECO:0000313" key="8">
    <source>
        <dbReference type="Proteomes" id="UP000249185"/>
    </source>
</evidence>
<dbReference type="InterPro" id="IPR050833">
    <property type="entry name" value="Poly_Biosynth_Transport"/>
</dbReference>